<feature type="compositionally biased region" description="Low complexity" evidence="1">
    <location>
        <begin position="216"/>
        <end position="225"/>
    </location>
</feature>
<feature type="region of interest" description="Disordered" evidence="1">
    <location>
        <begin position="216"/>
        <end position="267"/>
    </location>
</feature>
<reference evidence="3 4" key="1">
    <citation type="submission" date="2019-05" db="EMBL/GenBank/DDBJ databases">
        <title>Genomes sequences of two Nocardia cyriacigeorgica environmental isolates, type strains Nocardia asteroides ATCC 19247 and Nocardia cyriacigeorgica DSM 44484.</title>
        <authorList>
            <person name="Vautrin F."/>
            <person name="Bergeron E."/>
            <person name="Dubost A."/>
            <person name="Abrouk D."/>
            <person name="Rodriguez Nava V."/>
            <person name="Pujic P."/>
        </authorList>
    </citation>
    <scope>NUCLEOTIDE SEQUENCE [LARGE SCALE GENOMIC DNA]</scope>
    <source>
        <strain evidence="3 4">EML 446</strain>
    </source>
</reference>
<name>A0A5R8NRR2_9NOCA</name>
<dbReference type="EMBL" id="VBUT01000004">
    <property type="protein sequence ID" value="TLF78325.1"/>
    <property type="molecule type" value="Genomic_DNA"/>
</dbReference>
<evidence type="ECO:0000313" key="3">
    <source>
        <dbReference type="EMBL" id="TLF78325.1"/>
    </source>
</evidence>
<feature type="compositionally biased region" description="Polar residues" evidence="1">
    <location>
        <begin position="226"/>
        <end position="237"/>
    </location>
</feature>
<proteinExistence type="predicted"/>
<dbReference type="RefSeq" id="WP_138447702.1">
    <property type="nucleotide sequence ID" value="NZ_VBUT01000004.1"/>
</dbReference>
<feature type="compositionally biased region" description="Low complexity" evidence="1">
    <location>
        <begin position="165"/>
        <end position="177"/>
    </location>
</feature>
<feature type="compositionally biased region" description="Polar residues" evidence="1">
    <location>
        <begin position="132"/>
        <end position="159"/>
    </location>
</feature>
<feature type="compositionally biased region" description="Low complexity" evidence="1">
    <location>
        <begin position="238"/>
        <end position="250"/>
    </location>
</feature>
<comment type="caution">
    <text evidence="3">The sequence shown here is derived from an EMBL/GenBank/DDBJ whole genome shotgun (WGS) entry which is preliminary data.</text>
</comment>
<evidence type="ECO:0000256" key="1">
    <source>
        <dbReference type="SAM" id="MobiDB-lite"/>
    </source>
</evidence>
<dbReference type="InterPro" id="IPR058330">
    <property type="entry name" value="DUF8017"/>
</dbReference>
<feature type="region of interest" description="Disordered" evidence="1">
    <location>
        <begin position="1"/>
        <end position="182"/>
    </location>
</feature>
<dbReference type="Proteomes" id="UP000306378">
    <property type="component" value="Unassembled WGS sequence"/>
</dbReference>
<feature type="domain" description="DUF8017" evidence="2">
    <location>
        <begin position="263"/>
        <end position="438"/>
    </location>
</feature>
<protein>
    <recommendedName>
        <fullName evidence="2">DUF8017 domain-containing protein</fullName>
    </recommendedName>
</protein>
<organism evidence="3 4">
    <name type="scientific">Nocardia cyriacigeorgica</name>
    <dbReference type="NCBI Taxonomy" id="135487"/>
    <lineage>
        <taxon>Bacteria</taxon>
        <taxon>Bacillati</taxon>
        <taxon>Actinomycetota</taxon>
        <taxon>Actinomycetes</taxon>
        <taxon>Mycobacteriales</taxon>
        <taxon>Nocardiaceae</taxon>
        <taxon>Nocardia</taxon>
    </lineage>
</organism>
<evidence type="ECO:0000313" key="4">
    <source>
        <dbReference type="Proteomes" id="UP000306378"/>
    </source>
</evidence>
<gene>
    <name evidence="3" type="ORF">FEK34_10700</name>
</gene>
<feature type="compositionally biased region" description="Pro residues" evidence="1">
    <location>
        <begin position="113"/>
        <end position="125"/>
    </location>
</feature>
<dbReference type="Pfam" id="PF26056">
    <property type="entry name" value="DUF8017"/>
    <property type="match status" value="1"/>
</dbReference>
<accession>A0A5R8NRR2</accession>
<feature type="compositionally biased region" description="Low complexity" evidence="1">
    <location>
        <begin position="83"/>
        <end position="93"/>
    </location>
</feature>
<feature type="compositionally biased region" description="Low complexity" evidence="1">
    <location>
        <begin position="9"/>
        <end position="18"/>
    </location>
</feature>
<sequence length="439" mass="43311">MNTFDPSNGAHPAGQPGPGAFPDPGTPYWPLGGQEAAPTPGGPWAPTQTGQWAPGPAFSGPGPMPGQQPVGPEAAPTQGGQPTAGHATPAAPHLGPPTAPDAAPTQGGQPTPSYSPPSAPQPGLPVAPHTAATPSGHWTDSRQNWTNPAAPGQNWTNPNAPVEQHPGAHPLGPAAAPISPDPNAPNAPGKLFAFGAAAMAVVAVGVGVVAVTVSGSDEASASDGSTPSMVSALTTGESSSRAPRSTTTRSRPADPSPDAELGPIVPGFQPVAVPNRSAAYDVPAGWVVAPEGSVGGFGEPPDAVVGTGLATDGVDYCPGSTRTVAFLTGSGTADPAQAATELGTKSATIAYAGSRDVRPGAAQPLASADGSQQGMLVETTGRLDSAQPGCANQFSVFTYAVPARTGTIVLVLAADTGVPDAVDPETAKRVLTSIRPLKT</sequence>
<dbReference type="AlphaFoldDB" id="A0A5R8NRR2"/>
<evidence type="ECO:0000259" key="2">
    <source>
        <dbReference type="Pfam" id="PF26056"/>
    </source>
</evidence>
<feature type="compositionally biased region" description="Low complexity" evidence="1">
    <location>
        <begin position="36"/>
        <end position="51"/>
    </location>
</feature>